<evidence type="ECO:0000313" key="3">
    <source>
        <dbReference type="Proteomes" id="UP000011996"/>
    </source>
</evidence>
<dbReference type="PANTHER" id="PTHR44743">
    <property type="entry name" value="PUTATIVE, EXPRESSED-RELATED"/>
    <property type="match status" value="1"/>
</dbReference>
<dbReference type="InterPro" id="IPR036869">
    <property type="entry name" value="J_dom_sf"/>
</dbReference>
<reference evidence="2 3" key="1">
    <citation type="journal article" date="2013" name="Mar. Genomics">
        <title>Expression of sulfatases in Rhodopirellula baltica and the diversity of sulfatases in the genus Rhodopirellula.</title>
        <authorList>
            <person name="Wegner C.E."/>
            <person name="Richter-Heitmann T."/>
            <person name="Klindworth A."/>
            <person name="Klockow C."/>
            <person name="Richter M."/>
            <person name="Achstetter T."/>
            <person name="Glockner F.O."/>
            <person name="Harder J."/>
        </authorList>
    </citation>
    <scope>NUCLEOTIDE SEQUENCE [LARGE SCALE GENOMIC DNA]</scope>
    <source>
        <strain evidence="2 3">SH398</strain>
    </source>
</reference>
<comment type="caution">
    <text evidence="2">The sequence shown here is derived from an EMBL/GenBank/DDBJ whole genome shotgun (WGS) entry which is preliminary data.</text>
</comment>
<sequence>MNAEQRELLLVLSLGMSLADGYLKPSESHILLFLADLTGVGFPRLNELFNDATGEDFPELNDLSSARWWKSRQTESSASSSGSSSKRIAALAVLGLDANPSQAEIKSAYHRLASIHHPDRFSSLGPEAVDAASRSFRRIKDAFDYLAAN</sequence>
<evidence type="ECO:0000259" key="1">
    <source>
        <dbReference type="PROSITE" id="PS50076"/>
    </source>
</evidence>
<organism evidence="2 3">
    <name type="scientific">Rhodopirellula europaea SH398</name>
    <dbReference type="NCBI Taxonomy" id="1263868"/>
    <lineage>
        <taxon>Bacteria</taxon>
        <taxon>Pseudomonadati</taxon>
        <taxon>Planctomycetota</taxon>
        <taxon>Planctomycetia</taxon>
        <taxon>Pirellulales</taxon>
        <taxon>Pirellulaceae</taxon>
        <taxon>Rhodopirellula</taxon>
    </lineage>
</organism>
<dbReference type="Gene3D" id="1.10.287.110">
    <property type="entry name" value="DnaJ domain"/>
    <property type="match status" value="1"/>
</dbReference>
<dbReference type="PANTHER" id="PTHR44743:SF10">
    <property type="entry name" value="J DOMAIN-CONTAINING PROTEIN"/>
    <property type="match status" value="1"/>
</dbReference>
<dbReference type="InterPro" id="IPR001623">
    <property type="entry name" value="DnaJ_domain"/>
</dbReference>
<dbReference type="EMBL" id="ANOF01000155">
    <property type="protein sequence ID" value="EMI24587.1"/>
    <property type="molecule type" value="Genomic_DNA"/>
</dbReference>
<dbReference type="Proteomes" id="UP000011996">
    <property type="component" value="Unassembled WGS sequence"/>
</dbReference>
<dbReference type="SMART" id="SM00271">
    <property type="entry name" value="DnaJ"/>
    <property type="match status" value="1"/>
</dbReference>
<dbReference type="AlphaFoldDB" id="M5SA95"/>
<accession>M5SA95</accession>
<dbReference type="Pfam" id="PF00226">
    <property type="entry name" value="DnaJ"/>
    <property type="match status" value="1"/>
</dbReference>
<dbReference type="STRING" id="1263868.RESH_04958"/>
<name>M5SA95_9BACT</name>
<gene>
    <name evidence="2" type="ORF">RESH_04958</name>
</gene>
<dbReference type="PRINTS" id="PR00625">
    <property type="entry name" value="JDOMAIN"/>
</dbReference>
<evidence type="ECO:0000313" key="2">
    <source>
        <dbReference type="EMBL" id="EMI24587.1"/>
    </source>
</evidence>
<feature type="domain" description="J" evidence="1">
    <location>
        <begin position="89"/>
        <end position="149"/>
    </location>
</feature>
<dbReference type="PROSITE" id="PS50076">
    <property type="entry name" value="DNAJ_2"/>
    <property type="match status" value="1"/>
</dbReference>
<protein>
    <submittedName>
        <fullName evidence="2">Protein DnaJ domain-containing protein</fullName>
    </submittedName>
</protein>
<proteinExistence type="predicted"/>
<dbReference type="CDD" id="cd06257">
    <property type="entry name" value="DnaJ"/>
    <property type="match status" value="1"/>
</dbReference>
<dbReference type="SUPFAM" id="SSF46565">
    <property type="entry name" value="Chaperone J-domain"/>
    <property type="match status" value="1"/>
</dbReference>